<evidence type="ECO:0000259" key="4">
    <source>
        <dbReference type="Pfam" id="PF00890"/>
    </source>
</evidence>
<evidence type="ECO:0000313" key="7">
    <source>
        <dbReference type="Proteomes" id="UP000067625"/>
    </source>
</evidence>
<dbReference type="RefSeq" id="WP_053605264.1">
    <property type="nucleotide sequence ID" value="NZ_CP012600.1"/>
</dbReference>
<protein>
    <submittedName>
        <fullName evidence="6">Oxidoreductase</fullName>
    </submittedName>
</protein>
<dbReference type="STRING" id="1441095.AM592_19125"/>
<reference evidence="7" key="1">
    <citation type="submission" date="2015-08" db="EMBL/GenBank/DDBJ databases">
        <title>Genome sequencing project for genomic taxonomy and phylogenomics of Bacillus-like bacteria.</title>
        <authorList>
            <person name="Liu B."/>
            <person name="Wang J."/>
            <person name="Zhu Y."/>
            <person name="Liu G."/>
            <person name="Chen Q."/>
            <person name="Chen Z."/>
            <person name="Lan J."/>
            <person name="Che J."/>
            <person name="Ge C."/>
            <person name="Shi H."/>
            <person name="Pan Z."/>
            <person name="Liu X."/>
        </authorList>
    </citation>
    <scope>NUCLEOTIDE SEQUENCE [LARGE SCALE GENOMIC DNA]</scope>
    <source>
        <strain evidence="7">FJAT-4402</strain>
    </source>
</reference>
<dbReference type="GO" id="GO:0005886">
    <property type="term" value="C:plasma membrane"/>
    <property type="evidence" value="ECO:0007669"/>
    <property type="project" value="TreeGrafter"/>
</dbReference>
<dbReference type="GO" id="GO:0009061">
    <property type="term" value="P:anaerobic respiration"/>
    <property type="evidence" value="ECO:0007669"/>
    <property type="project" value="TreeGrafter"/>
</dbReference>
<dbReference type="PRINTS" id="PR00411">
    <property type="entry name" value="PNDRDTASEI"/>
</dbReference>
<keyword evidence="2" id="KW-0560">Oxidoreductase</keyword>
<dbReference type="PRINTS" id="PR00368">
    <property type="entry name" value="FADPNR"/>
</dbReference>
<dbReference type="PANTHER" id="PTHR11632:SF73">
    <property type="entry name" value="BLR3196 PROTEIN"/>
    <property type="match status" value="1"/>
</dbReference>
<dbReference type="SUPFAM" id="SSF46977">
    <property type="entry name" value="Succinate dehydrogenase/fumarate reductase flavoprotein C-terminal domain"/>
    <property type="match status" value="1"/>
</dbReference>
<dbReference type="InterPro" id="IPR003953">
    <property type="entry name" value="FAD-dep_OxRdtase_2_FAD-bd"/>
</dbReference>
<proteinExistence type="predicted"/>
<evidence type="ECO:0000256" key="3">
    <source>
        <dbReference type="SAM" id="MobiDB-lite"/>
    </source>
</evidence>
<dbReference type="GO" id="GO:0050660">
    <property type="term" value="F:flavin adenine dinucleotide binding"/>
    <property type="evidence" value="ECO:0007669"/>
    <property type="project" value="TreeGrafter"/>
</dbReference>
<dbReference type="EMBL" id="CP012600">
    <property type="protein sequence ID" value="ALC83420.1"/>
    <property type="molecule type" value="Genomic_DNA"/>
</dbReference>
<dbReference type="AlphaFoldDB" id="A0A0M4GC48"/>
<keyword evidence="7" id="KW-1185">Reference proteome</keyword>
<accession>A0A0M4GC48</accession>
<dbReference type="Pfam" id="PF02910">
    <property type="entry name" value="Succ_DH_flav_C"/>
    <property type="match status" value="1"/>
</dbReference>
<dbReference type="InterPro" id="IPR030664">
    <property type="entry name" value="SdhA/FrdA/AprA"/>
</dbReference>
<dbReference type="InterPro" id="IPR036188">
    <property type="entry name" value="FAD/NAD-bd_sf"/>
</dbReference>
<dbReference type="GO" id="GO:0000104">
    <property type="term" value="F:succinate dehydrogenase activity"/>
    <property type="evidence" value="ECO:0007669"/>
    <property type="project" value="TreeGrafter"/>
</dbReference>
<dbReference type="InterPro" id="IPR015939">
    <property type="entry name" value="Fum_Rdtase/Succ_DH_flav-like_C"/>
</dbReference>
<dbReference type="Proteomes" id="UP000067625">
    <property type="component" value="Chromosome"/>
</dbReference>
<dbReference type="OrthoDB" id="9806724at2"/>
<evidence type="ECO:0000256" key="2">
    <source>
        <dbReference type="ARBA" id="ARBA00023002"/>
    </source>
</evidence>
<keyword evidence="1" id="KW-0285">Flavoprotein</keyword>
<name>A0A0M4GC48_9BACI</name>
<dbReference type="PANTHER" id="PTHR11632">
    <property type="entry name" value="SUCCINATE DEHYDROGENASE 2 FLAVOPROTEIN SUBUNIT"/>
    <property type="match status" value="1"/>
</dbReference>
<feature type="region of interest" description="Disordered" evidence="3">
    <location>
        <begin position="555"/>
        <end position="576"/>
    </location>
</feature>
<evidence type="ECO:0000313" key="6">
    <source>
        <dbReference type="EMBL" id="ALC83420.1"/>
    </source>
</evidence>
<evidence type="ECO:0000256" key="1">
    <source>
        <dbReference type="ARBA" id="ARBA00022630"/>
    </source>
</evidence>
<dbReference type="PATRIC" id="fig|1441095.3.peg.4221"/>
<dbReference type="Gene3D" id="3.50.50.60">
    <property type="entry name" value="FAD/NAD(P)-binding domain"/>
    <property type="match status" value="2"/>
</dbReference>
<dbReference type="Pfam" id="PF00890">
    <property type="entry name" value="FAD_binding_2"/>
    <property type="match status" value="1"/>
</dbReference>
<evidence type="ECO:0000259" key="5">
    <source>
        <dbReference type="Pfam" id="PF02910"/>
    </source>
</evidence>
<organism evidence="6 7">
    <name type="scientific">Bacillus gobiensis</name>
    <dbReference type="NCBI Taxonomy" id="1441095"/>
    <lineage>
        <taxon>Bacteria</taxon>
        <taxon>Bacillati</taxon>
        <taxon>Bacillota</taxon>
        <taxon>Bacilli</taxon>
        <taxon>Bacillales</taxon>
        <taxon>Bacillaceae</taxon>
        <taxon>Bacillus</taxon>
    </lineage>
</organism>
<dbReference type="InterPro" id="IPR037099">
    <property type="entry name" value="Fum_R/Succ_DH_flav-like_C_sf"/>
</dbReference>
<dbReference type="GO" id="GO:0009055">
    <property type="term" value="F:electron transfer activity"/>
    <property type="evidence" value="ECO:0007669"/>
    <property type="project" value="TreeGrafter"/>
</dbReference>
<gene>
    <name evidence="6" type="ORF">AM592_19125</name>
</gene>
<reference evidence="6 7" key="2">
    <citation type="journal article" date="2016" name="Int. J. Syst. Evol. Microbiol.">
        <title>Bacillus gobiensis sp. nov., isolated from a soil sample.</title>
        <authorList>
            <person name="Liu B."/>
            <person name="Liu G.H."/>
            <person name="Cetin S."/>
            <person name="Schumann P."/>
            <person name="Pan Z.Z."/>
            <person name="Chen Q.Q."/>
        </authorList>
    </citation>
    <scope>NUCLEOTIDE SEQUENCE [LARGE SCALE GENOMIC DNA]</scope>
    <source>
        <strain evidence="6 7">FJAT-4402</strain>
    </source>
</reference>
<sequence>METREYVTDVLIVGGGTAGTMAAIKAKETNPDLNVLILDKADIRRSGAISMGMDGLNNAIIPGHATPEEYTLEITASNDGIIDQRAVYRQASECYEIVKELDSWGVDFEKDNQGNYVVHRVHRKGKYVLPMPKANDLKLILAKKVKKMRAKVVNRVMVTRLLTIGNQVVGALGFDVFKGDFIVVRAKAVVLTAGAAGRMSLTDSGYLYGTYENPTNSGEGYAMAYHAGVELTGIECYQINPTMKDYNGPACAYVAGPYGGFTANAEGNRVTGCDYWSGELIMNMWKLANKGEWPLYLKMNHLDDEIVSKIESILHNNERPSRSTFHAGRGNDYRTDMVELHFSEIGLCSGHSAAGVLVNHEAETSMKGLYAAGDMACVPHQYLLGALTFGKISGINAANFAAKQSLLEVDESQIFEEKERILKPLSNPNGVPHHQVEYKIRRIVTQYMMPPKTTVKLEIALEKIAHFRKVDMNLLGAKDPHELGRALEIYSILDCAEMMAKASLFRKESRWGFYHYFLDYPQKDDENWLKRVIVKKEQDGSMNIFSRELPELILEPNGSNHNDEVEKEIQNEQSVY</sequence>
<feature type="domain" description="FAD-dependent oxidoreductase 2 FAD-binding" evidence="4">
    <location>
        <begin position="9"/>
        <end position="378"/>
    </location>
</feature>
<dbReference type="SUPFAM" id="SSF51905">
    <property type="entry name" value="FAD/NAD(P)-binding domain"/>
    <property type="match status" value="1"/>
</dbReference>
<dbReference type="PIRSF" id="PIRSF000171">
    <property type="entry name" value="SDHA_APRA_LASPO"/>
    <property type="match status" value="1"/>
</dbReference>
<dbReference type="NCBIfam" id="NF006131">
    <property type="entry name" value="PRK08275.1"/>
    <property type="match status" value="1"/>
</dbReference>
<feature type="compositionally biased region" description="Basic and acidic residues" evidence="3">
    <location>
        <begin position="561"/>
        <end position="570"/>
    </location>
</feature>
<feature type="domain" description="Fumarate reductase/succinate dehydrogenase flavoprotein-like C-terminal" evidence="5">
    <location>
        <begin position="439"/>
        <end position="544"/>
    </location>
</feature>